<evidence type="ECO:0000256" key="3">
    <source>
        <dbReference type="ARBA" id="ARBA00023015"/>
    </source>
</evidence>
<evidence type="ECO:0000259" key="7">
    <source>
        <dbReference type="Pfam" id="PF08281"/>
    </source>
</evidence>
<reference evidence="8" key="1">
    <citation type="submission" date="2023-02" db="EMBL/GenBank/DDBJ databases">
        <title>Nocardiopsis ansamitocini NBRC 112285.</title>
        <authorList>
            <person name="Ichikawa N."/>
            <person name="Sato H."/>
            <person name="Tonouchi N."/>
        </authorList>
    </citation>
    <scope>NUCLEOTIDE SEQUENCE</scope>
    <source>
        <strain evidence="8">NBRC 112285</strain>
    </source>
</reference>
<dbReference type="GO" id="GO:0000428">
    <property type="term" value="C:DNA-directed RNA polymerase complex"/>
    <property type="evidence" value="ECO:0007669"/>
    <property type="project" value="UniProtKB-KW"/>
</dbReference>
<keyword evidence="8" id="KW-0240">DNA-directed RNA polymerase</keyword>
<dbReference type="Gene3D" id="1.10.1740.10">
    <property type="match status" value="1"/>
</dbReference>
<dbReference type="NCBIfam" id="TIGR02937">
    <property type="entry name" value="sigma70-ECF"/>
    <property type="match status" value="1"/>
</dbReference>
<dbReference type="EMBL" id="BSQG01000004">
    <property type="protein sequence ID" value="GLU48249.1"/>
    <property type="molecule type" value="Genomic_DNA"/>
</dbReference>
<dbReference type="InterPro" id="IPR014284">
    <property type="entry name" value="RNA_pol_sigma-70_dom"/>
</dbReference>
<dbReference type="GO" id="GO:0006352">
    <property type="term" value="P:DNA-templated transcription initiation"/>
    <property type="evidence" value="ECO:0007669"/>
    <property type="project" value="InterPro"/>
</dbReference>
<dbReference type="SUPFAM" id="SSF88946">
    <property type="entry name" value="Sigma2 domain of RNA polymerase sigma factors"/>
    <property type="match status" value="1"/>
</dbReference>
<dbReference type="InterPro" id="IPR052704">
    <property type="entry name" value="ECF_Sigma-70_Domain"/>
</dbReference>
<comment type="subunit">
    <text evidence="2">Interacts transiently with the RNA polymerase catalytic core formed by RpoA, RpoB, RpoC and RpoZ (2 alpha, 1 beta, 1 beta' and 1 omega subunit) to form the RNA polymerase holoenzyme that can initiate transcription.</text>
</comment>
<comment type="similarity">
    <text evidence="1">Belongs to the sigma-70 factor family. ECF subfamily.</text>
</comment>
<dbReference type="AlphaFoldDB" id="A0A9W6P720"/>
<keyword evidence="9" id="KW-1185">Reference proteome</keyword>
<dbReference type="Gene3D" id="3.10.450.50">
    <property type="match status" value="1"/>
</dbReference>
<proteinExistence type="inferred from homology"/>
<dbReference type="InterPro" id="IPR007627">
    <property type="entry name" value="RNA_pol_sigma70_r2"/>
</dbReference>
<evidence type="ECO:0000259" key="6">
    <source>
        <dbReference type="Pfam" id="PF04542"/>
    </source>
</evidence>
<comment type="caution">
    <text evidence="8">The sequence shown here is derived from an EMBL/GenBank/DDBJ whole genome shotgun (WGS) entry which is preliminary data.</text>
</comment>
<dbReference type="Proteomes" id="UP001165092">
    <property type="component" value="Unassembled WGS sequence"/>
</dbReference>
<feature type="domain" description="RNA polymerase sigma factor 70 region 4 type 2" evidence="7">
    <location>
        <begin position="142"/>
        <end position="194"/>
    </location>
</feature>
<evidence type="ECO:0000313" key="8">
    <source>
        <dbReference type="EMBL" id="GLU48249.1"/>
    </source>
</evidence>
<organism evidence="8 9">
    <name type="scientific">Nocardiopsis ansamitocini</name>
    <dbReference type="NCBI Taxonomy" id="1670832"/>
    <lineage>
        <taxon>Bacteria</taxon>
        <taxon>Bacillati</taxon>
        <taxon>Actinomycetota</taxon>
        <taxon>Actinomycetes</taxon>
        <taxon>Streptosporangiales</taxon>
        <taxon>Nocardiopsidaceae</taxon>
        <taxon>Nocardiopsis</taxon>
    </lineage>
</organism>
<dbReference type="GO" id="GO:0016987">
    <property type="term" value="F:sigma factor activity"/>
    <property type="evidence" value="ECO:0007669"/>
    <property type="project" value="UniProtKB-KW"/>
</dbReference>
<dbReference type="InterPro" id="IPR013325">
    <property type="entry name" value="RNA_pol_sigma_r2"/>
</dbReference>
<accession>A0A9W6P720</accession>
<evidence type="ECO:0000256" key="4">
    <source>
        <dbReference type="ARBA" id="ARBA00023082"/>
    </source>
</evidence>
<dbReference type="NCBIfam" id="TIGR02957">
    <property type="entry name" value="SigX4"/>
    <property type="match status" value="1"/>
</dbReference>
<dbReference type="PANTHER" id="PTHR30173">
    <property type="entry name" value="SIGMA 19 FACTOR"/>
    <property type="match status" value="1"/>
</dbReference>
<keyword evidence="4" id="KW-0731">Sigma factor</keyword>
<evidence type="ECO:0000256" key="1">
    <source>
        <dbReference type="ARBA" id="ARBA00010641"/>
    </source>
</evidence>
<keyword evidence="3" id="KW-0805">Transcription regulation</keyword>
<dbReference type="InterPro" id="IPR014303">
    <property type="entry name" value="RNA_pol_sigma-70_ECF"/>
</dbReference>
<keyword evidence="5" id="KW-0804">Transcription</keyword>
<evidence type="ECO:0000256" key="5">
    <source>
        <dbReference type="ARBA" id="ARBA00023163"/>
    </source>
</evidence>
<evidence type="ECO:0000313" key="9">
    <source>
        <dbReference type="Proteomes" id="UP001165092"/>
    </source>
</evidence>
<dbReference type="Pfam" id="PF04542">
    <property type="entry name" value="Sigma70_r2"/>
    <property type="match status" value="1"/>
</dbReference>
<gene>
    <name evidence="8" type="ORF">Nans01_26000</name>
</gene>
<dbReference type="SUPFAM" id="SSF88659">
    <property type="entry name" value="Sigma3 and sigma4 domains of RNA polymerase sigma factors"/>
    <property type="match status" value="1"/>
</dbReference>
<dbReference type="InterPro" id="IPR036388">
    <property type="entry name" value="WH-like_DNA-bd_sf"/>
</dbReference>
<dbReference type="InterPro" id="IPR013249">
    <property type="entry name" value="RNA_pol_sigma70_r4_t2"/>
</dbReference>
<protein>
    <submittedName>
        <fullName evidence="8">DNA-directed RNA polymerase sigma-70 factor</fullName>
    </submittedName>
</protein>
<dbReference type="NCBIfam" id="NF007214">
    <property type="entry name" value="PRK09636.1"/>
    <property type="match status" value="1"/>
</dbReference>
<dbReference type="InterPro" id="IPR032710">
    <property type="entry name" value="NTF2-like_dom_sf"/>
</dbReference>
<feature type="domain" description="RNA polymerase sigma-70 region 2" evidence="6">
    <location>
        <begin position="40"/>
        <end position="103"/>
    </location>
</feature>
<dbReference type="Gene3D" id="1.10.10.10">
    <property type="entry name" value="Winged helix-like DNA-binding domain superfamily/Winged helix DNA-binding domain"/>
    <property type="match status" value="1"/>
</dbReference>
<dbReference type="InterPro" id="IPR013324">
    <property type="entry name" value="RNA_pol_sigma_r3/r4-like"/>
</dbReference>
<dbReference type="GO" id="GO:0003677">
    <property type="term" value="F:DNA binding"/>
    <property type="evidence" value="ECO:0007669"/>
    <property type="project" value="InterPro"/>
</dbReference>
<sequence length="333" mass="36161">MPQLGRYPFSLGSNMKNARRGMLRGMGTDPQPLPDGAEEFEEHRSRVFSVAYRMLGSAAEAQDVVQDAYLRWAGAHRSDIAVPGAWLTRVAVNLCLNRLSSARVQRERYVGPWLPEPVATGTAAPAPLGPLETVEQRETVSLALLSLMERLTPVERAVFVLRDAFGYGHREAAEVVGITEAASRQAHRRARVRLAEGQPRFEPSVQRWREVVEVFLDAAQGGDIDRLHAVLADDVVSYSDGGGKVTAARRPITGRTRVAHFLGRLAGMATAEHTVVIAEINGVPALVVLLGGVPVSVLAPEVADGRVATLRIVANPDKLAFLTRQPGTDWHPV</sequence>
<evidence type="ECO:0000256" key="2">
    <source>
        <dbReference type="ARBA" id="ARBA00011344"/>
    </source>
</evidence>
<dbReference type="CDD" id="cd06171">
    <property type="entry name" value="Sigma70_r4"/>
    <property type="match status" value="1"/>
</dbReference>
<dbReference type="Pfam" id="PF08281">
    <property type="entry name" value="Sigma70_r4_2"/>
    <property type="match status" value="1"/>
</dbReference>
<dbReference type="SUPFAM" id="SSF54427">
    <property type="entry name" value="NTF2-like"/>
    <property type="match status" value="1"/>
</dbReference>
<dbReference type="PANTHER" id="PTHR30173:SF36">
    <property type="entry name" value="ECF RNA POLYMERASE SIGMA FACTOR SIGJ"/>
    <property type="match status" value="1"/>
</dbReference>
<name>A0A9W6P720_9ACTN</name>